<reference evidence="3" key="1">
    <citation type="submission" date="2016-06" db="EMBL/GenBank/DDBJ databases">
        <title>Parallel loss of symbiosis genes in relatives of nitrogen-fixing non-legume Parasponia.</title>
        <authorList>
            <person name="Van Velzen R."/>
            <person name="Holmer R."/>
            <person name="Bu F."/>
            <person name="Rutten L."/>
            <person name="Van Zeijl A."/>
            <person name="Liu W."/>
            <person name="Santuari L."/>
            <person name="Cao Q."/>
            <person name="Sharma T."/>
            <person name="Shen D."/>
            <person name="Roswanjaya Y."/>
            <person name="Wardhani T."/>
            <person name="Kalhor M.S."/>
            <person name="Jansen J."/>
            <person name="Van den Hoogen J."/>
            <person name="Gungor B."/>
            <person name="Hartog M."/>
            <person name="Hontelez J."/>
            <person name="Verver J."/>
            <person name="Yang W.-C."/>
            <person name="Schijlen E."/>
            <person name="Repin R."/>
            <person name="Schilthuizen M."/>
            <person name="Schranz E."/>
            <person name="Heidstra R."/>
            <person name="Miyata K."/>
            <person name="Fedorova E."/>
            <person name="Kohlen W."/>
            <person name="Bisseling T."/>
            <person name="Smit S."/>
            <person name="Geurts R."/>
        </authorList>
    </citation>
    <scope>NUCLEOTIDE SEQUENCE [LARGE SCALE GENOMIC DNA]</scope>
    <source>
        <strain evidence="3">cv. WU1-14</strain>
    </source>
</reference>
<evidence type="ECO:0000313" key="2">
    <source>
        <dbReference type="EMBL" id="PON66116.1"/>
    </source>
</evidence>
<dbReference type="EMBL" id="JXTB01000082">
    <property type="protein sequence ID" value="PON66116.1"/>
    <property type="molecule type" value="Genomic_DNA"/>
</dbReference>
<dbReference type="AlphaFoldDB" id="A0A2P5CYK9"/>
<comment type="caution">
    <text evidence="2">The sequence shown here is derived from an EMBL/GenBank/DDBJ whole genome shotgun (WGS) entry which is preliminary data.</text>
</comment>
<dbReference type="Proteomes" id="UP000237105">
    <property type="component" value="Unassembled WGS sequence"/>
</dbReference>
<evidence type="ECO:0000256" key="1">
    <source>
        <dbReference type="SAM" id="MobiDB-lite"/>
    </source>
</evidence>
<keyword evidence="3" id="KW-1185">Reference proteome</keyword>
<gene>
    <name evidence="2" type="ORF">PanWU01x14_111670</name>
</gene>
<protein>
    <submittedName>
        <fullName evidence="2">Uncharacterized protein</fullName>
    </submittedName>
</protein>
<proteinExistence type="predicted"/>
<evidence type="ECO:0000313" key="3">
    <source>
        <dbReference type="Proteomes" id="UP000237105"/>
    </source>
</evidence>
<sequence length="61" mass="7135">MRRSPEFLLKTIMFSFVGTNPQLAKVDTVVKIEKYSFCTRNNGHINQNHGHPKKMDHYDIT</sequence>
<organism evidence="2 3">
    <name type="scientific">Parasponia andersonii</name>
    <name type="common">Sponia andersonii</name>
    <dbReference type="NCBI Taxonomy" id="3476"/>
    <lineage>
        <taxon>Eukaryota</taxon>
        <taxon>Viridiplantae</taxon>
        <taxon>Streptophyta</taxon>
        <taxon>Embryophyta</taxon>
        <taxon>Tracheophyta</taxon>
        <taxon>Spermatophyta</taxon>
        <taxon>Magnoliopsida</taxon>
        <taxon>eudicotyledons</taxon>
        <taxon>Gunneridae</taxon>
        <taxon>Pentapetalae</taxon>
        <taxon>rosids</taxon>
        <taxon>fabids</taxon>
        <taxon>Rosales</taxon>
        <taxon>Cannabaceae</taxon>
        <taxon>Parasponia</taxon>
    </lineage>
</organism>
<feature type="region of interest" description="Disordered" evidence="1">
    <location>
        <begin position="41"/>
        <end position="61"/>
    </location>
</feature>
<accession>A0A2P5CYK9</accession>
<name>A0A2P5CYK9_PARAD</name>